<accession>A0A0F0LPS9</accession>
<dbReference type="PATRIC" id="fig|582680.7.peg.33"/>
<keyword evidence="3" id="KW-1185">Reference proteome</keyword>
<evidence type="ECO:0000256" key="1">
    <source>
        <dbReference type="SAM" id="MobiDB-lite"/>
    </source>
</evidence>
<proteinExistence type="predicted"/>
<name>A0A0F0LPS9_9MICO</name>
<dbReference type="Proteomes" id="UP000033448">
    <property type="component" value="Unassembled WGS sequence"/>
</dbReference>
<organism evidence="2 3">
    <name type="scientific">Microbacterium azadirachtae</name>
    <dbReference type="NCBI Taxonomy" id="582680"/>
    <lineage>
        <taxon>Bacteria</taxon>
        <taxon>Bacillati</taxon>
        <taxon>Actinomycetota</taxon>
        <taxon>Actinomycetes</taxon>
        <taxon>Micrococcales</taxon>
        <taxon>Microbacteriaceae</taxon>
        <taxon>Microbacterium</taxon>
    </lineage>
</organism>
<reference evidence="2 3" key="1">
    <citation type="submission" date="2015-02" db="EMBL/GenBank/DDBJ databases">
        <title>Draft genome sequences of ten Microbacterium spp. with emphasis on heavy metal contaminated environments.</title>
        <authorList>
            <person name="Corretto E."/>
        </authorList>
    </citation>
    <scope>NUCLEOTIDE SEQUENCE [LARGE SCALE GENOMIC DNA]</scope>
    <source>
        <strain evidence="2 3">DSM 23848</strain>
    </source>
</reference>
<dbReference type="AlphaFoldDB" id="A0A0F0LPS9"/>
<sequence>MADPSFERATSLGDGTNGTWGAKPNSGIDNAPAAGFTGDHRVFVRYNQGWRDVWQDVAVQPHTSYRLTGFLRTSVNSDAGYFGARSLDGTVISEAHFVSVGAWTRFTVTFDSGDRDAVQLYGGVWTNSGDIWMQMDDVALVRAP</sequence>
<evidence type="ECO:0000313" key="2">
    <source>
        <dbReference type="EMBL" id="KJL35212.1"/>
    </source>
</evidence>
<feature type="region of interest" description="Disordered" evidence="1">
    <location>
        <begin position="1"/>
        <end position="26"/>
    </location>
</feature>
<evidence type="ECO:0000313" key="3">
    <source>
        <dbReference type="Proteomes" id="UP000033448"/>
    </source>
</evidence>
<gene>
    <name evidence="2" type="ORF">RL72_00018</name>
</gene>
<comment type="caution">
    <text evidence="2">The sequence shown here is derived from an EMBL/GenBank/DDBJ whole genome shotgun (WGS) entry which is preliminary data.</text>
</comment>
<dbReference type="Gene3D" id="2.60.120.260">
    <property type="entry name" value="Galactose-binding domain-like"/>
    <property type="match status" value="1"/>
</dbReference>
<protein>
    <recommendedName>
        <fullName evidence="4">Carbohydrate binding domain protein</fullName>
    </recommendedName>
</protein>
<dbReference type="EMBL" id="JYIT01000020">
    <property type="protein sequence ID" value="KJL35212.1"/>
    <property type="molecule type" value="Genomic_DNA"/>
</dbReference>
<evidence type="ECO:0008006" key="4">
    <source>
        <dbReference type="Google" id="ProtNLM"/>
    </source>
</evidence>